<organism evidence="1 2">
    <name type="scientific">Trifolium pratense</name>
    <name type="common">Red clover</name>
    <dbReference type="NCBI Taxonomy" id="57577"/>
    <lineage>
        <taxon>Eukaryota</taxon>
        <taxon>Viridiplantae</taxon>
        <taxon>Streptophyta</taxon>
        <taxon>Embryophyta</taxon>
        <taxon>Tracheophyta</taxon>
        <taxon>Spermatophyta</taxon>
        <taxon>Magnoliopsida</taxon>
        <taxon>eudicotyledons</taxon>
        <taxon>Gunneridae</taxon>
        <taxon>Pentapetalae</taxon>
        <taxon>rosids</taxon>
        <taxon>fabids</taxon>
        <taxon>Fabales</taxon>
        <taxon>Fabaceae</taxon>
        <taxon>Papilionoideae</taxon>
        <taxon>50 kb inversion clade</taxon>
        <taxon>NPAAA clade</taxon>
        <taxon>Hologalegina</taxon>
        <taxon>IRL clade</taxon>
        <taxon>Trifolieae</taxon>
        <taxon>Trifolium</taxon>
    </lineage>
</organism>
<gene>
    <name evidence="1" type="ORF">MILVUS5_LOCUS29128</name>
</gene>
<dbReference type="Proteomes" id="UP001177021">
    <property type="component" value="Unassembled WGS sequence"/>
</dbReference>
<accession>A0ACB0L4L3</accession>
<name>A0ACB0L4L3_TRIPR</name>
<evidence type="ECO:0000313" key="1">
    <source>
        <dbReference type="EMBL" id="CAJ2663770.1"/>
    </source>
</evidence>
<keyword evidence="2" id="KW-1185">Reference proteome</keyword>
<evidence type="ECO:0000313" key="2">
    <source>
        <dbReference type="Proteomes" id="UP001177021"/>
    </source>
</evidence>
<comment type="caution">
    <text evidence="1">The sequence shown here is derived from an EMBL/GenBank/DDBJ whole genome shotgun (WGS) entry which is preliminary data.</text>
</comment>
<protein>
    <submittedName>
        <fullName evidence="1">Uncharacterized protein</fullName>
    </submittedName>
</protein>
<reference evidence="1" key="1">
    <citation type="submission" date="2023-10" db="EMBL/GenBank/DDBJ databases">
        <authorList>
            <person name="Rodriguez Cubillos JULIANA M."/>
            <person name="De Vega J."/>
        </authorList>
    </citation>
    <scope>NUCLEOTIDE SEQUENCE</scope>
</reference>
<proteinExistence type="predicted"/>
<dbReference type="EMBL" id="CASHSV030000409">
    <property type="protein sequence ID" value="CAJ2663770.1"/>
    <property type="molecule type" value="Genomic_DNA"/>
</dbReference>
<sequence>MKQTMMGMFLYFHSVLLGVLTILVLINAQEDQSGFISLDCGLPENSDYTEKSTGINYISDAKSIDTDKSVSKSISPAEMINHQQQLHFVRSFPSGVRNCYKIYVKSDTKYLIRASFYYGNYDNLNEPPQFDLHFGANVWDTVKFPNASRTIFSEIIYIPSLDYIQPCLVNTGKGTPFISAIELRTLNDDVYKTNPAESAKSVLSLFLRYDLGSITNLEYRYKDDVYDRIWLPYESRGDWRRLSTSLNNNDLYPNEYKPPAIVMSTAVTPVNVNAPLQFHWDADDVNDQYYRYLHFNEVEKLNGNETREFNSTVNNRVYPFFKESPEYRVSDTISSSKPLTGAKKYQISLFKTENSTLPPILNAIEIYKVKDFSESETQQDDVNAITNIKNFYRVAKNWQGDPCGPVKYMWEGLNCTSFNGLNPPRIISLNLSSSGLTGQIHYSISQLTMLQYLDLSNNSLNGPLPDFLNNLESLQFLNVGKNKLTGLVPSELLERAKTGSLTLCVDDNPGLCKTESCGKKNLSVPLIVSFSTLIVVLVVISLGFWIFIRQRVIFTNSKKRGSLESKHQAFSYTEILNITDNFKTIIGEGGFGKVYLGVLQNHTQVAVKILSASSMQGYKEFQSEAQLLLIVHHRNLVSLIGYCDEDEIKALIYEYMANGNLQQHLLVGNTNILKWNERLNIAIDAARGLDYLHNGCKPPIMHRDLKPSNILLDENMDAKISDFGLSRAFGSDFDSHISTRPAGTLGYADPEFQRTGNTNKKNDVYSFGIVLFVLITGRQAIVRAAGVNIHILEWVVPIIKGGDIQNVVDSKLEGEFSMDSARKVVEIAMSCISPNFTERPDISQILTELKESLSLDMVQRHGGEHGVTESTSSLFQSITAPFPSKI</sequence>